<dbReference type="Pfam" id="PF00888">
    <property type="entry name" value="Cullin"/>
    <property type="match status" value="1"/>
</dbReference>
<evidence type="ECO:0000313" key="4">
    <source>
        <dbReference type="Proteomes" id="UP000708148"/>
    </source>
</evidence>
<dbReference type="InterPro" id="IPR001373">
    <property type="entry name" value="Cullin_N"/>
</dbReference>
<dbReference type="GO" id="GO:0006511">
    <property type="term" value="P:ubiquitin-dependent protein catabolic process"/>
    <property type="evidence" value="ECO:0007669"/>
    <property type="project" value="InterPro"/>
</dbReference>
<dbReference type="EMBL" id="CAJHUC010002400">
    <property type="protein sequence ID" value="CAD7703766.1"/>
    <property type="molecule type" value="Genomic_DNA"/>
</dbReference>
<sequence length="474" mass="50949">MISCINPFDSSLRWGTSTPGAPALILEDLLAMLHQPAVGYSEELERETWEAVAGGYRAVLAVDRPSEPHPAVLEARRAACALRAAGDPPPGVTRPGAYLQRLGAKLDDLLASHLDDVTGGLGRLRGTSLLEGVAGAWERYRGACVAMQGVLRTLGFSQPPCEREFGLWASRVVDSRLAAALVEAVAESRDGPFEGLALVKSVNGMLRDVGAYHATFEEPALGDARRHFAEVAEKGARSLDLAAYAAAVEGAIDAERRRWAGMGCRQEARPGEGIEALARRQLIDGQRDALLPRLEVALARALDGPGGPAGFPPIYRVFRGAEWARAAMVRAFRAHLKAGIDSIGGAPSADHLRGVWRRYGRTITEQFCENEQLWKILFHEVSASAAGGGAGGRAIKEGEGLVGDMLRTQPYLRDDPWGKGLPDELIRLIAGHTCGQFRPACSPWRPGGLDSRAQRLTARMVNSDWCRAISDAGM</sequence>
<organism evidence="3 4">
    <name type="scientific">Ostreobium quekettii</name>
    <dbReference type="NCBI Taxonomy" id="121088"/>
    <lineage>
        <taxon>Eukaryota</taxon>
        <taxon>Viridiplantae</taxon>
        <taxon>Chlorophyta</taxon>
        <taxon>core chlorophytes</taxon>
        <taxon>Ulvophyceae</taxon>
        <taxon>TCBD clade</taxon>
        <taxon>Bryopsidales</taxon>
        <taxon>Ostreobineae</taxon>
        <taxon>Ostreobiaceae</taxon>
        <taxon>Ostreobium</taxon>
    </lineage>
</organism>
<accession>A0A8S1J915</accession>
<keyword evidence="4" id="KW-1185">Reference proteome</keyword>
<dbReference type="SUPFAM" id="SSF74788">
    <property type="entry name" value="Cullin repeat-like"/>
    <property type="match status" value="1"/>
</dbReference>
<evidence type="ECO:0000313" key="3">
    <source>
        <dbReference type="EMBL" id="CAD7703766.1"/>
    </source>
</evidence>
<dbReference type="Proteomes" id="UP000708148">
    <property type="component" value="Unassembled WGS sequence"/>
</dbReference>
<proteinExistence type="inferred from homology"/>
<gene>
    <name evidence="3" type="ORF">OSTQU699_LOCUS9123</name>
</gene>
<feature type="domain" description="Cullin N-terminal" evidence="2">
    <location>
        <begin position="100"/>
        <end position="339"/>
    </location>
</feature>
<dbReference type="InterPro" id="IPR016159">
    <property type="entry name" value="Cullin_repeat-like_dom_sf"/>
</dbReference>
<reference evidence="3" key="1">
    <citation type="submission" date="2020-12" db="EMBL/GenBank/DDBJ databases">
        <authorList>
            <person name="Iha C."/>
        </authorList>
    </citation>
    <scope>NUCLEOTIDE SEQUENCE</scope>
</reference>
<comment type="similarity">
    <text evidence="1">Belongs to the cullin family.</text>
</comment>
<name>A0A8S1J915_9CHLO</name>
<dbReference type="GO" id="GO:0031625">
    <property type="term" value="F:ubiquitin protein ligase binding"/>
    <property type="evidence" value="ECO:0007669"/>
    <property type="project" value="InterPro"/>
</dbReference>
<dbReference type="AlphaFoldDB" id="A0A8S1J915"/>
<protein>
    <recommendedName>
        <fullName evidence="2">Cullin N-terminal domain-containing protein</fullName>
    </recommendedName>
</protein>
<evidence type="ECO:0000259" key="2">
    <source>
        <dbReference type="Pfam" id="PF00888"/>
    </source>
</evidence>
<dbReference type="Gene3D" id="1.20.1310.10">
    <property type="entry name" value="Cullin Repeats"/>
    <property type="match status" value="1"/>
</dbReference>
<comment type="caution">
    <text evidence="3">The sequence shown here is derived from an EMBL/GenBank/DDBJ whole genome shotgun (WGS) entry which is preliminary data.</text>
</comment>
<evidence type="ECO:0000256" key="1">
    <source>
        <dbReference type="ARBA" id="ARBA00006019"/>
    </source>
</evidence>